<proteinExistence type="predicted"/>
<dbReference type="Pfam" id="PF00892">
    <property type="entry name" value="EamA"/>
    <property type="match status" value="2"/>
</dbReference>
<evidence type="ECO:0000256" key="1">
    <source>
        <dbReference type="ARBA" id="ARBA00004141"/>
    </source>
</evidence>
<feature type="transmembrane region" description="Helical" evidence="5">
    <location>
        <begin position="64"/>
        <end position="86"/>
    </location>
</feature>
<feature type="transmembrane region" description="Helical" evidence="5">
    <location>
        <begin position="261"/>
        <end position="278"/>
    </location>
</feature>
<feature type="transmembrane region" description="Helical" evidence="5">
    <location>
        <begin position="30"/>
        <end position="52"/>
    </location>
</feature>
<feature type="transmembrane region" description="Helical" evidence="5">
    <location>
        <begin position="6"/>
        <end position="23"/>
    </location>
</feature>
<evidence type="ECO:0000256" key="4">
    <source>
        <dbReference type="ARBA" id="ARBA00023136"/>
    </source>
</evidence>
<feature type="transmembrane region" description="Helical" evidence="5">
    <location>
        <begin position="118"/>
        <end position="136"/>
    </location>
</feature>
<evidence type="ECO:0000256" key="2">
    <source>
        <dbReference type="ARBA" id="ARBA00022692"/>
    </source>
</evidence>
<feature type="domain" description="EamA" evidence="6">
    <location>
        <begin position="147"/>
        <end position="277"/>
    </location>
</feature>
<evidence type="ECO:0000256" key="5">
    <source>
        <dbReference type="SAM" id="Phobius"/>
    </source>
</evidence>
<dbReference type="SUPFAM" id="SSF103481">
    <property type="entry name" value="Multidrug resistance efflux transporter EmrE"/>
    <property type="match status" value="2"/>
</dbReference>
<dbReference type="AlphaFoldDB" id="A0A6J6N000"/>
<sequence>MSAILALVSSLLWGIADFLGGNLTKKYKAVAVTAASQSFGLLIGILVIIFTSSWQAPTFDWAGYVIPGVLAGMMGFIGLVAFYAGLASGRMGVVSPISALSVFIPLTIAIISGEQPTTLQFIGMAIALVGGFCATGPELKGGSSIRPIIYAVVAAISFGGAVTFIAKGSQVSPIMTMTTMRATTFTFAILLFIRFRTAGGFKKRDVPILFAIGAADFFGNLFLGIATTKGLVSLAVVLGSLFPIVTSLLAFKFLQERLHRIQYLGVVLAVIGIALISLG</sequence>
<feature type="transmembrane region" description="Helical" evidence="5">
    <location>
        <begin position="231"/>
        <end position="254"/>
    </location>
</feature>
<keyword evidence="4 5" id="KW-0472">Membrane</keyword>
<dbReference type="EMBL" id="CAEZXI010000016">
    <property type="protein sequence ID" value="CAB4679496.1"/>
    <property type="molecule type" value="Genomic_DNA"/>
</dbReference>
<protein>
    <submittedName>
        <fullName evidence="7">Unannotated protein</fullName>
    </submittedName>
</protein>
<keyword evidence="2 5" id="KW-0812">Transmembrane</keyword>
<feature type="transmembrane region" description="Helical" evidence="5">
    <location>
        <begin position="205"/>
        <end position="225"/>
    </location>
</feature>
<evidence type="ECO:0000313" key="7">
    <source>
        <dbReference type="EMBL" id="CAB4679496.1"/>
    </source>
</evidence>
<comment type="subcellular location">
    <subcellularLocation>
        <location evidence="1">Membrane</location>
        <topology evidence="1">Multi-pass membrane protein</topology>
    </subcellularLocation>
</comment>
<dbReference type="InterPro" id="IPR000620">
    <property type="entry name" value="EamA_dom"/>
</dbReference>
<feature type="transmembrane region" description="Helical" evidence="5">
    <location>
        <begin position="172"/>
        <end position="193"/>
    </location>
</feature>
<gene>
    <name evidence="7" type="ORF">UFOPK2362_00285</name>
</gene>
<evidence type="ECO:0000256" key="3">
    <source>
        <dbReference type="ARBA" id="ARBA00022989"/>
    </source>
</evidence>
<keyword evidence="3 5" id="KW-1133">Transmembrane helix</keyword>
<accession>A0A6J6N000</accession>
<dbReference type="InterPro" id="IPR037185">
    <property type="entry name" value="EmrE-like"/>
</dbReference>
<dbReference type="PANTHER" id="PTHR32322:SF2">
    <property type="entry name" value="EAMA DOMAIN-CONTAINING PROTEIN"/>
    <property type="match status" value="1"/>
</dbReference>
<evidence type="ECO:0000259" key="6">
    <source>
        <dbReference type="Pfam" id="PF00892"/>
    </source>
</evidence>
<dbReference type="InterPro" id="IPR050638">
    <property type="entry name" value="AA-Vitamin_Transporters"/>
</dbReference>
<organism evidence="7">
    <name type="scientific">freshwater metagenome</name>
    <dbReference type="NCBI Taxonomy" id="449393"/>
    <lineage>
        <taxon>unclassified sequences</taxon>
        <taxon>metagenomes</taxon>
        <taxon>ecological metagenomes</taxon>
    </lineage>
</organism>
<feature type="transmembrane region" description="Helical" evidence="5">
    <location>
        <begin position="148"/>
        <end position="166"/>
    </location>
</feature>
<dbReference type="GO" id="GO:0016020">
    <property type="term" value="C:membrane"/>
    <property type="evidence" value="ECO:0007669"/>
    <property type="project" value="UniProtKB-SubCell"/>
</dbReference>
<name>A0A6J6N000_9ZZZZ</name>
<dbReference type="PANTHER" id="PTHR32322">
    <property type="entry name" value="INNER MEMBRANE TRANSPORTER"/>
    <property type="match status" value="1"/>
</dbReference>
<feature type="domain" description="EamA" evidence="6">
    <location>
        <begin position="3"/>
        <end position="132"/>
    </location>
</feature>
<reference evidence="7" key="1">
    <citation type="submission" date="2020-05" db="EMBL/GenBank/DDBJ databases">
        <authorList>
            <person name="Chiriac C."/>
            <person name="Salcher M."/>
            <person name="Ghai R."/>
            <person name="Kavagutti S V."/>
        </authorList>
    </citation>
    <scope>NUCLEOTIDE SEQUENCE</scope>
</reference>
<feature type="transmembrane region" description="Helical" evidence="5">
    <location>
        <begin position="93"/>
        <end position="112"/>
    </location>
</feature>